<feature type="region of interest" description="Disordered" evidence="1">
    <location>
        <begin position="601"/>
        <end position="628"/>
    </location>
</feature>
<dbReference type="SUPFAM" id="SSF53300">
    <property type="entry name" value="vWA-like"/>
    <property type="match status" value="1"/>
</dbReference>
<dbReference type="EMBL" id="CP151406">
    <property type="protein sequence ID" value="WZJ22188.1"/>
    <property type="molecule type" value="Genomic_DNA"/>
</dbReference>
<dbReference type="PROSITE" id="PS00330">
    <property type="entry name" value="HEMOLYSIN_CALCIUM"/>
    <property type="match status" value="2"/>
</dbReference>
<dbReference type="InterPro" id="IPR013783">
    <property type="entry name" value="Ig-like_fold"/>
</dbReference>
<dbReference type="InterPro" id="IPR047777">
    <property type="entry name" value="LapA-like_RM"/>
</dbReference>
<dbReference type="Pfam" id="PF12245">
    <property type="entry name" value="Big_3_2"/>
    <property type="match status" value="1"/>
</dbReference>
<dbReference type="InterPro" id="IPR022038">
    <property type="entry name" value="Ig-like_bact"/>
</dbReference>
<feature type="domain" description="VWFA" evidence="2">
    <location>
        <begin position="3094"/>
        <end position="3284"/>
    </location>
</feature>
<keyword evidence="4" id="KW-1185">Reference proteome</keyword>
<reference evidence="3 4" key="1">
    <citation type="submission" date="2024-04" db="EMBL/GenBank/DDBJ databases">
        <title>Dissimilatory iodate-reducing microorganisms contribute to the enrichment of iodine in groundwater.</title>
        <authorList>
            <person name="Jiang Z."/>
        </authorList>
    </citation>
    <scope>NUCLEOTIDE SEQUENCE [LARGE SCALE GENOMIC DNA]</scope>
    <source>
        <strain evidence="3 4">NCP973</strain>
    </source>
</reference>
<organism evidence="3 4">
    <name type="scientific">Azonexus hydrophilus</name>
    <dbReference type="NCBI Taxonomy" id="418702"/>
    <lineage>
        <taxon>Bacteria</taxon>
        <taxon>Pseudomonadati</taxon>
        <taxon>Pseudomonadota</taxon>
        <taxon>Betaproteobacteria</taxon>
        <taxon>Rhodocyclales</taxon>
        <taxon>Azonexaceae</taxon>
        <taxon>Azonexus</taxon>
    </lineage>
</organism>
<dbReference type="Proteomes" id="UP001479520">
    <property type="component" value="Chromosome"/>
</dbReference>
<dbReference type="NCBIfam" id="NF033510">
    <property type="entry name" value="Ca_tandemer"/>
    <property type="match status" value="5"/>
</dbReference>
<dbReference type="InterPro" id="IPR001343">
    <property type="entry name" value="Hemolysn_Ca-bd"/>
</dbReference>
<dbReference type="Gene3D" id="3.40.50.410">
    <property type="entry name" value="von Willebrand factor, type A domain"/>
    <property type="match status" value="1"/>
</dbReference>
<dbReference type="PROSITE" id="PS50234">
    <property type="entry name" value="VWFA"/>
    <property type="match status" value="1"/>
</dbReference>
<dbReference type="InterPro" id="IPR011049">
    <property type="entry name" value="Serralysin-like_metalloprot_C"/>
</dbReference>
<dbReference type="InterPro" id="IPR036465">
    <property type="entry name" value="vWFA_dom_sf"/>
</dbReference>
<sequence>MKNAIAKVSSLSGEVFARTADGTLRRLRTGDSITEGETIVAGQNGRTRLILADGREINIGPRESVAMNAEVAANPPPAAEDSAFFSRPREVRNLARALQEGENLDDLVDEEAPAAGLVGDGSEGHSFVEFLRISETIDSQNSYRIDAGDLGIPDLGAAPADVLDTVPLTLSAELDPASDSGILGDNITNDNTPGIIGTSKPGASITVTMPGTGEVLLTTAATDGSWRVEAGQALADGAQNISVVATDRTGNTLSTTVFVIIDTATPNDGQAPIVTIIEDANDDGFINASELNGDVDVRIAFTGGKVDIGDIIRVSDGSTRIEHVISAADQARGYVETRFAAPGNGETITVTADITDAAGNTSAPGSDSAMIDIDVPNSGQAPEVEITEDANNDGFINRAEASGPADVKVSFNKDKVDVGDTVRVSDGTTSKDFVVSASDKANGFVTTDFPLPSDGSTLTVTAHIFDPAGNRSATGADFAKVDLSTLLNLQLVITEDTNNDGFINASELKGSVGVDITLPTDAIAGDLITIHATGNPTRTITLIQPQIDAGRLSIELDAPANGTNLEVSAQVTDAAGNKSNIATDAAVINTTPPSLTVQLAPASDSGTQGDNLTNDNTPALTGRSDPGTRITVVIPSTGEQLSTITDGNGNWQVTPTLPMPDATSIVEVTATDSIGNSSNTTLPLTIDTTQFSGQAVAIREDANNDGFINAAELQGDIDVRVTIPNGAAVGDTLTVSATGNASRTITITAAQIATGFVDLAFTPTANNTDFIVNASIADAAGNTSGPVSDYARIQLSPPDAPIVSIVEDANGDGWINAAELQGNIDVRIGLPTGASDGDILLTTVNGVTQPPITLTAADIVNQYIALPGIANPGEGTTLTVTAQIRDTAGNLGSVGSNNARIDTLPPAVTARLAPTSDSGTQGDGITNDNTPTISGTGEAGASITVTLPTGETLKTTVANTGLWSVTPQQPLAEGPATIFVTATDVAGNAANTSVDLTIDTHIPNNKLAPAVTITEDANGDGFINRAEASGPADVRVSFNKDNVDVGDTVRISDGSSVRNIVISAADKANGFVTTDFPLPADGNTLNVSAYLFDAAGNKSATGSASAIVDITNYTGLAIEITEDANNDGFINIAELKDNDIDVRITIPQGAAVGDTLTVTAVGNVDKVFTLTAAQIATGFIDTKFNPTSNNTDFKVTAAITDPAGNTAGPVEDSARLQLSAPAEPIVTILEDANNDGWINAAELQGNIDVSVTLPATAVAGNTLISTVNGVTQAPITLTQADIFKGSYALPGIPNPGEGTTLTVTAQIRDAAGNLGNIASDSATIDTRIPNGGQAPDVFITDDINNDGFINRAEASGPADVRVAFNRDLVNVGDTVRISDGTTTRNLVVTATDQANGFVTTDFPMPINGGTLTVTAFIFDPAGNQSATGTDFAKVDLSALLNLQLVITEDENNDGFINASELKGSIGVDVILPIDAVAGDLLTIHATGNATQTITLNQAQIDTGKLQLEFNAPPNGTQFEVSAQVTDAAGNKSNIATDAAVINTTPPTLTVQLAPSSDSGTKGDNITNDATPTLIGVTTPGARVTVNIPSTGEQLQTTADSNGNWQITPTQAMPDGTTPVVATATDAIGNTSTTSLPLTIDTTQFTGLTVSIREDENNDGFINLNELKDGDIDVRVTLPDGAAVGDTLTVAASGNIAQVFTLSAAQLAAGFIDVKFNPTANNTDFIATASIVDAAGNSAGPVSDQARIQLSPPDAPIVTIIEDANNDGWINAAELQGDIDVRIELPGNVQAGDRLLTTVNGIARAEILITQADIDQGSIALPGIANPGEGSTLTVTAQVRDSAGNFGSIGDSQARIDTTPPALAAWLDPTSDSGIQGDGITNDNTPTLSGTGEPGAAITVTLPGTGEVLKTTVSASGTWTVTPTQPLADGAHLAQVGATDAAGNSSTATVALHIDTHIPNNRLAPTVIITEDANGDGYINRAEAIGNADVRVAFTADLVEVGDVVVVSAGGISREIAISSSDRNNGYVSTDFPMPANGATLTVSAFILDRAGNTSDTGQASAIVDITDYQGLSIEITEDANNDGFINRSELQDNDIDVRVTLPNGAAIGDTLTITAVGNVDKVFTLTAAQLAAGFIDVKFNPTANNTDFRVTASIVDVAGNTAGPVEDTARIVISPPSEPIVTILEDINNDGWINAAELQGNIDVSVTLPATAVAGDTLLTSINGVAQAGITITHADILKGSIALPGIPNPGDGITLTVEARVKDAAGNIGNPGSDSATIDLAIPNNGEAPAVTILEDINNDGFINRAEASGNADVRIAFNPALVKAGDTVRVTDGTTSRDIVITPADQSKGYVDTDFPLPPDGTTLSVSAYLFDPAGNRSATGTDFAKVDLSALLNLQLVITEDENNDGFINASELKGSVGVDITLPVDAIAGDLITITATGNPTRTITLIQPQIDAGKLSIEITPPANGTRLEVSAQVTDAAGNKSNVATDAAVIAIAPPGAPSITIVEDANNDGYISAAELSGDIDVRIGLPATAQAGDLLHVSANGTPIAPITLSQDDIDRGNVDIALPNPGDGQQIVVNARVEDFAGNFGPSGSGSALIDITRFTGLAVTISEDANNDGFINRSELQDDDIDVRVTLPNGAAVGDTLTVTASGNINQVFTLTAAQLAAGLIDVKFNPTANNTDFVATASIADAAGNSAGPVSDQARIQLSAPGLPIVTITEDANNDGWINAAELQGDIDVSVTLPATAVAGAVLVTTVNGVVQPEILISQADINKGSIALPGITNPGDGTTLTVTAQVRDSAGNLGAIGSDSAQIDTRIPNDGHAPVVVIAEDANSDGLISASELQGNVDVRIEFDGSKVDVGDIVRVTDGTSTRNIEINDIDKANGFVTTDFPPLAAGQTITLRALIEDPAGNRSDEGWQSALFSLVKLDNIQVTVSEEGLAGGIPDPTGNPSDNTDDAFATGNIGVSGSGGVPLEVSVSAPPEAITSGGQALNWSGAGTTASPLIGYAGGSEVIRLSIDSDGNYRVTLAKPIDHANGQDENVATLNFNLSVSDGRTTANAVLTLAIEDDSPKAVPEAEGGAMRHQDTNILLIIDNSGSMAGSRIQILRDSVKQLIESYDMLGDVAVRIVVYNSSASAYTAGWVSASTAIAYVSTLGTGGATNYDAALLTAMQAFQSAGKIPGATNVSYFLSDGDPNARSDWDGSGPMANQVGIQPAEAAIWQAFLESNQINSFAFGMGTEVQQNSMAPVAYNGIDKTPTSAIVVSNERDLAPILRDTVNANFKGNFLDGSLHQGTGAGADGGHLNAFSIDGTSYFIDGSVNGSSAGSFEAATRKWTVFTQAGGKLVIDMDSGDYSYTPPIKDQATTEHIAFSIIDNDGDSASSTLALTVQPPPDKIMGGTGNDTLVGTAGDDYIDGDAGNDLIIGGAGADILKGGAGSDTFQWSFGDQGNVGLPAQDRITDFTLGSGGDVLDLRDLLQGENADNLTEYLHFSAVGNNTLLQISSQGQFSGSNHAAMSDQEILLHGVTLNSLAGAGATDAQIISELLKANLKVDL</sequence>
<dbReference type="Pfam" id="PF19077">
    <property type="entry name" value="Big_13"/>
    <property type="match status" value="5"/>
</dbReference>
<dbReference type="SUPFAM" id="SSF51120">
    <property type="entry name" value="beta-Roll"/>
    <property type="match status" value="1"/>
</dbReference>
<dbReference type="CDD" id="cd00198">
    <property type="entry name" value="vWFA"/>
    <property type="match status" value="1"/>
</dbReference>
<dbReference type="InterPro" id="IPR018511">
    <property type="entry name" value="Hemolysin-typ_Ca-bd_CS"/>
</dbReference>
<dbReference type="InterPro" id="IPR002035">
    <property type="entry name" value="VWF_A"/>
</dbReference>
<feature type="compositionally biased region" description="Polar residues" evidence="1">
    <location>
        <begin position="915"/>
        <end position="935"/>
    </location>
</feature>
<dbReference type="NCBIfam" id="NF033682">
    <property type="entry name" value="retention_LapA"/>
    <property type="match status" value="1"/>
</dbReference>
<dbReference type="Pfam" id="PF00092">
    <property type="entry name" value="VWA"/>
    <property type="match status" value="1"/>
</dbReference>
<evidence type="ECO:0000313" key="4">
    <source>
        <dbReference type="Proteomes" id="UP001479520"/>
    </source>
</evidence>
<dbReference type="Pfam" id="PF00353">
    <property type="entry name" value="HemolysinCabind"/>
    <property type="match status" value="1"/>
</dbReference>
<dbReference type="Gene3D" id="2.60.40.10">
    <property type="entry name" value="Immunoglobulins"/>
    <property type="match status" value="21"/>
</dbReference>
<name>A0ABZ2XIH6_9RHOO</name>
<dbReference type="InterPro" id="IPR019960">
    <property type="entry name" value="T1SS_VCA0849"/>
</dbReference>
<evidence type="ECO:0000313" key="3">
    <source>
        <dbReference type="EMBL" id="WZJ22188.1"/>
    </source>
</evidence>
<feature type="compositionally biased region" description="Polar residues" evidence="1">
    <location>
        <begin position="604"/>
        <end position="619"/>
    </location>
</feature>
<gene>
    <name evidence="3" type="ORF">AADV58_03280</name>
</gene>
<proteinExistence type="predicted"/>
<dbReference type="PRINTS" id="PR00313">
    <property type="entry name" value="CABNDNGRPT"/>
</dbReference>
<dbReference type="InterPro" id="IPR018247">
    <property type="entry name" value="EF_Hand_1_Ca_BS"/>
</dbReference>
<dbReference type="SMART" id="SM00327">
    <property type="entry name" value="VWA"/>
    <property type="match status" value="1"/>
</dbReference>
<dbReference type="PROSITE" id="PS00018">
    <property type="entry name" value="EF_HAND_1"/>
    <property type="match status" value="16"/>
</dbReference>
<evidence type="ECO:0000259" key="2">
    <source>
        <dbReference type="PROSITE" id="PS50234"/>
    </source>
</evidence>
<dbReference type="RefSeq" id="WP_341744078.1">
    <property type="nucleotide sequence ID" value="NZ_CP151406.1"/>
</dbReference>
<dbReference type="NCBIfam" id="TIGR03661">
    <property type="entry name" value="T1SS_VCA0849"/>
    <property type="match status" value="1"/>
</dbReference>
<protein>
    <submittedName>
        <fullName evidence="3">Retention module-containing protein</fullName>
    </submittedName>
</protein>
<dbReference type="InterPro" id="IPR044016">
    <property type="entry name" value="Big_13"/>
</dbReference>
<accession>A0ABZ2XIH6</accession>
<dbReference type="Gene3D" id="2.150.10.10">
    <property type="entry name" value="Serralysin-like metalloprotease, C-terminal"/>
    <property type="match status" value="1"/>
</dbReference>
<evidence type="ECO:0000256" key="1">
    <source>
        <dbReference type="SAM" id="MobiDB-lite"/>
    </source>
</evidence>
<feature type="region of interest" description="Disordered" evidence="1">
    <location>
        <begin position="913"/>
        <end position="938"/>
    </location>
</feature>